<name>A0A1M4RWS2_9ACTO</name>
<feature type="transmembrane region" description="Helical" evidence="7">
    <location>
        <begin position="38"/>
        <end position="59"/>
    </location>
</feature>
<feature type="transmembrane region" description="Helical" evidence="7">
    <location>
        <begin position="124"/>
        <end position="144"/>
    </location>
</feature>
<dbReference type="CDD" id="cd06579">
    <property type="entry name" value="TM_PBP1_transp_AraH_like"/>
    <property type="match status" value="1"/>
</dbReference>
<dbReference type="InterPro" id="IPR001851">
    <property type="entry name" value="ABC_transp_permease"/>
</dbReference>
<keyword evidence="2" id="KW-1003">Cell membrane</keyword>
<dbReference type="STRING" id="1892869.ACGLYG10_0624"/>
<sequence length="355" mass="37519">MSDVAMSTVNKRKRDNAGRGAGKAARNGLLARVFDPKYLPVGSTILTLLIMLAIGQVRYSGSRPFVSMKLFSNLFADNSFILVLAVGMTVCILTGGIDLSVGAVVALVGLVIAKLLPAGVPLPIVLVAAVLIGTCSGLLIGVLVRYFDFQPFIASLAVMFLVRGVANLVSAQSLAINDEGFSALASWAIKFGEGRDSWKITLPMIIAFVVVLIGFYLLHYTRFGRTVYGIGSGDDGAAANLMGLAVGRTKILLYMFSGTCAGIAGILFAMYTKSGYNLTGVGMELDAIAPVAIGGTLLTGGRGYVWGSVVGVMVYGLLQVLIAREGLDSWWTKVFIGVFLLAFVLLQRALSRRGN</sequence>
<dbReference type="AlphaFoldDB" id="A0A1M4RWS2"/>
<reference evidence="9" key="1">
    <citation type="submission" date="2016-09" db="EMBL/GenBank/DDBJ databases">
        <authorList>
            <person name="Strepis N."/>
        </authorList>
    </citation>
    <scope>NUCLEOTIDE SEQUENCE [LARGE SCALE GENOMIC DNA]</scope>
</reference>
<dbReference type="Pfam" id="PF02653">
    <property type="entry name" value="BPD_transp_2"/>
    <property type="match status" value="1"/>
</dbReference>
<evidence type="ECO:0000256" key="2">
    <source>
        <dbReference type="ARBA" id="ARBA00022475"/>
    </source>
</evidence>
<evidence type="ECO:0000313" key="8">
    <source>
        <dbReference type="EMBL" id="SHE24423.1"/>
    </source>
</evidence>
<feature type="transmembrane region" description="Helical" evidence="7">
    <location>
        <begin position="304"/>
        <end position="323"/>
    </location>
</feature>
<dbReference type="RefSeq" id="WP_199912557.1">
    <property type="nucleotide sequence ID" value="NZ_FQTT01000001.1"/>
</dbReference>
<evidence type="ECO:0000313" key="9">
    <source>
        <dbReference type="Proteomes" id="UP000184291"/>
    </source>
</evidence>
<dbReference type="PANTHER" id="PTHR32196:SF63">
    <property type="entry name" value="INNER MEMBRANE ABC TRANSPORTER PERMEASE PROTEIN YJFF"/>
    <property type="match status" value="1"/>
</dbReference>
<evidence type="ECO:0000256" key="3">
    <source>
        <dbReference type="ARBA" id="ARBA00022692"/>
    </source>
</evidence>
<dbReference type="GO" id="GO:0005886">
    <property type="term" value="C:plasma membrane"/>
    <property type="evidence" value="ECO:0007669"/>
    <property type="project" value="UniProtKB-SubCell"/>
</dbReference>
<evidence type="ECO:0000256" key="5">
    <source>
        <dbReference type="ARBA" id="ARBA00023136"/>
    </source>
</evidence>
<feature type="transmembrane region" description="Helical" evidence="7">
    <location>
        <begin position="330"/>
        <end position="350"/>
    </location>
</feature>
<feature type="transmembrane region" description="Helical" evidence="7">
    <location>
        <begin position="251"/>
        <end position="271"/>
    </location>
</feature>
<gene>
    <name evidence="8" type="ORF">ACGLYG10_0624</name>
</gene>
<feature type="transmembrane region" description="Helical" evidence="7">
    <location>
        <begin position="200"/>
        <end position="218"/>
    </location>
</feature>
<dbReference type="PANTHER" id="PTHR32196">
    <property type="entry name" value="ABC TRANSPORTER PERMEASE PROTEIN YPHD-RELATED-RELATED"/>
    <property type="match status" value="1"/>
</dbReference>
<keyword evidence="3 7" id="KW-0812">Transmembrane</keyword>
<evidence type="ECO:0000256" key="4">
    <source>
        <dbReference type="ARBA" id="ARBA00022989"/>
    </source>
</evidence>
<dbReference type="GO" id="GO:0022857">
    <property type="term" value="F:transmembrane transporter activity"/>
    <property type="evidence" value="ECO:0007669"/>
    <property type="project" value="InterPro"/>
</dbReference>
<protein>
    <submittedName>
        <fullName evidence="8">Abc transporter permease</fullName>
    </submittedName>
</protein>
<keyword evidence="5 7" id="KW-0472">Membrane</keyword>
<dbReference type="Proteomes" id="UP000184291">
    <property type="component" value="Unassembled WGS sequence"/>
</dbReference>
<accession>A0A1M4RWS2</accession>
<proteinExistence type="predicted"/>
<evidence type="ECO:0000256" key="1">
    <source>
        <dbReference type="ARBA" id="ARBA00004651"/>
    </source>
</evidence>
<organism evidence="8 9">
    <name type="scientific">Actinomyces glycerinitolerans</name>
    <dbReference type="NCBI Taxonomy" id="1892869"/>
    <lineage>
        <taxon>Bacteria</taxon>
        <taxon>Bacillati</taxon>
        <taxon>Actinomycetota</taxon>
        <taxon>Actinomycetes</taxon>
        <taxon>Actinomycetales</taxon>
        <taxon>Actinomycetaceae</taxon>
        <taxon>Actinomyces</taxon>
    </lineage>
</organism>
<feature type="region of interest" description="Disordered" evidence="6">
    <location>
        <begin position="1"/>
        <end position="22"/>
    </location>
</feature>
<dbReference type="EMBL" id="FQTT01000001">
    <property type="protein sequence ID" value="SHE24423.1"/>
    <property type="molecule type" value="Genomic_DNA"/>
</dbReference>
<keyword evidence="9" id="KW-1185">Reference proteome</keyword>
<evidence type="ECO:0000256" key="7">
    <source>
        <dbReference type="SAM" id="Phobius"/>
    </source>
</evidence>
<comment type="subcellular location">
    <subcellularLocation>
        <location evidence="1">Cell membrane</location>
        <topology evidence="1">Multi-pass membrane protein</topology>
    </subcellularLocation>
</comment>
<feature type="transmembrane region" description="Helical" evidence="7">
    <location>
        <begin position="156"/>
        <end position="176"/>
    </location>
</feature>
<feature type="transmembrane region" description="Helical" evidence="7">
    <location>
        <begin position="80"/>
        <end position="112"/>
    </location>
</feature>
<evidence type="ECO:0000256" key="6">
    <source>
        <dbReference type="SAM" id="MobiDB-lite"/>
    </source>
</evidence>
<keyword evidence="4 7" id="KW-1133">Transmembrane helix</keyword>